<evidence type="ECO:0000313" key="3">
    <source>
        <dbReference type="EMBL" id="KAB1157703.1"/>
    </source>
</evidence>
<evidence type="ECO:0008006" key="5">
    <source>
        <dbReference type="Google" id="ProtNLM"/>
    </source>
</evidence>
<accession>A0A7J5AJN4</accession>
<evidence type="ECO:0000256" key="1">
    <source>
        <dbReference type="SAM" id="Coils"/>
    </source>
</evidence>
<protein>
    <recommendedName>
        <fullName evidence="5">Periplasmic heavy metal sensor</fullName>
    </recommendedName>
</protein>
<feature type="transmembrane region" description="Helical" evidence="2">
    <location>
        <begin position="6"/>
        <end position="27"/>
    </location>
</feature>
<dbReference type="AlphaFoldDB" id="A0A7J5AJN4"/>
<keyword evidence="2" id="KW-0812">Transmembrane</keyword>
<dbReference type="OrthoDB" id="1358465at2"/>
<gene>
    <name evidence="3" type="ORF">F6464_01060</name>
</gene>
<dbReference type="Gene3D" id="1.20.120.1490">
    <property type="match status" value="1"/>
</dbReference>
<reference evidence="3 4" key="1">
    <citation type="submission" date="2019-09" db="EMBL/GenBank/DDBJ databases">
        <title>Flavobacterium sp. nov., isolated from glacier ice.</title>
        <authorList>
            <person name="Liu Q."/>
        </authorList>
    </citation>
    <scope>NUCLEOTIDE SEQUENCE [LARGE SCALE GENOMIC DNA]</scope>
    <source>
        <strain evidence="3 4">NBRC 112527</strain>
    </source>
</reference>
<keyword evidence="2" id="KW-1133">Transmembrane helix</keyword>
<dbReference type="Proteomes" id="UP000490922">
    <property type="component" value="Unassembled WGS sequence"/>
</dbReference>
<name>A0A7J5AJN4_9FLAO</name>
<feature type="coiled-coil region" evidence="1">
    <location>
        <begin position="62"/>
        <end position="89"/>
    </location>
</feature>
<keyword evidence="1" id="KW-0175">Coiled coil</keyword>
<keyword evidence="4" id="KW-1185">Reference proteome</keyword>
<keyword evidence="2" id="KW-0472">Membrane</keyword>
<proteinExistence type="predicted"/>
<organism evidence="3 4">
    <name type="scientific">Flavobacterium luteum</name>
    <dbReference type="NCBI Taxonomy" id="2026654"/>
    <lineage>
        <taxon>Bacteria</taxon>
        <taxon>Pseudomonadati</taxon>
        <taxon>Bacteroidota</taxon>
        <taxon>Flavobacteriia</taxon>
        <taxon>Flavobacteriales</taxon>
        <taxon>Flavobacteriaceae</taxon>
        <taxon>Flavobacterium</taxon>
    </lineage>
</organism>
<dbReference type="RefSeq" id="WP_151105896.1">
    <property type="nucleotide sequence ID" value="NZ_WAEM01000001.1"/>
</dbReference>
<sequence>MDKTKLLTIAILALLLLNLGTLGFLFFNGSKERQLFNLSGPQEKPEPKEIIIHKLNFDAVQVTEYEKRIDWHRSEIRRIEDEIRSTKNELCLQLNKDTISNTTKDSLINALANYQKQIESTHFKHFQDIKKICRKEQLADFTYLTEDLSKIFSHPRKPPR</sequence>
<dbReference type="EMBL" id="WAEM01000001">
    <property type="protein sequence ID" value="KAB1157703.1"/>
    <property type="molecule type" value="Genomic_DNA"/>
</dbReference>
<comment type="caution">
    <text evidence="3">The sequence shown here is derived from an EMBL/GenBank/DDBJ whole genome shotgun (WGS) entry which is preliminary data.</text>
</comment>
<evidence type="ECO:0000313" key="4">
    <source>
        <dbReference type="Proteomes" id="UP000490922"/>
    </source>
</evidence>
<evidence type="ECO:0000256" key="2">
    <source>
        <dbReference type="SAM" id="Phobius"/>
    </source>
</evidence>